<evidence type="ECO:0000313" key="2">
    <source>
        <dbReference type="Proteomes" id="UP000263268"/>
    </source>
</evidence>
<accession>A0A3D6BSN9</accession>
<dbReference type="AlphaFoldDB" id="A0A3D6BSN9"/>
<proteinExistence type="predicted"/>
<protein>
    <submittedName>
        <fullName evidence="1">Uncharacterized protein</fullName>
    </submittedName>
</protein>
<gene>
    <name evidence="1" type="ORF">DHV22_12105</name>
</gene>
<organism evidence="1 2">
    <name type="scientific">Xanthomarina gelatinilytica</name>
    <dbReference type="NCBI Taxonomy" id="1137281"/>
    <lineage>
        <taxon>Bacteria</taxon>
        <taxon>Pseudomonadati</taxon>
        <taxon>Bacteroidota</taxon>
        <taxon>Flavobacteriia</taxon>
        <taxon>Flavobacteriales</taxon>
        <taxon>Flavobacteriaceae</taxon>
        <taxon>Xanthomarina</taxon>
    </lineage>
</organism>
<dbReference type="Proteomes" id="UP000263268">
    <property type="component" value="Unassembled WGS sequence"/>
</dbReference>
<feature type="non-terminal residue" evidence="1">
    <location>
        <position position="236"/>
    </location>
</feature>
<comment type="caution">
    <text evidence="1">The sequence shown here is derived from an EMBL/GenBank/DDBJ whole genome shotgun (WGS) entry which is preliminary data.</text>
</comment>
<name>A0A3D6BSN9_9FLAO</name>
<dbReference type="EMBL" id="DPRK01000193">
    <property type="protein sequence ID" value="HCY82276.1"/>
    <property type="molecule type" value="Genomic_DNA"/>
</dbReference>
<evidence type="ECO:0000313" key="1">
    <source>
        <dbReference type="EMBL" id="HCY82276.1"/>
    </source>
</evidence>
<reference evidence="1 2" key="1">
    <citation type="journal article" date="2018" name="Nat. Biotechnol.">
        <title>A standardized bacterial taxonomy based on genome phylogeny substantially revises the tree of life.</title>
        <authorList>
            <person name="Parks D.H."/>
            <person name="Chuvochina M."/>
            <person name="Waite D.W."/>
            <person name="Rinke C."/>
            <person name="Skarshewski A."/>
            <person name="Chaumeil P.A."/>
            <person name="Hugenholtz P."/>
        </authorList>
    </citation>
    <scope>NUCLEOTIDE SEQUENCE [LARGE SCALE GENOMIC DNA]</scope>
    <source>
        <strain evidence="1">UBA10227</strain>
    </source>
</reference>
<sequence>MKTFKNIFFLSLALIISNYSYGQKPGEIIKLTTYNKVIKFENIIGTNKDSVNFLEPNILYRINKVNNETIQLKALYFKKDTLKRKLYNDKIYYINKSDFEKSYEEYIPDDKLSVGILTLPFKARPQDDFSFDTEFNLSTTLNWNFHKVYNAKMNLQIGAGIGSVNLNSSNASGITDGKAQDVATLNFFSGLMLEYKKVQAGIYVGVDQINNQSEYQWNSNGNLWFGFGIGFNVFKP</sequence>